<evidence type="ECO:0000313" key="3">
    <source>
        <dbReference type="Proteomes" id="UP000291469"/>
    </source>
</evidence>
<evidence type="ECO:0008006" key="4">
    <source>
        <dbReference type="Google" id="ProtNLM"/>
    </source>
</evidence>
<feature type="region of interest" description="Disordered" evidence="1">
    <location>
        <begin position="43"/>
        <end position="77"/>
    </location>
</feature>
<organism evidence="2 3">
    <name type="scientific">Egibacter rhizosphaerae</name>
    <dbReference type="NCBI Taxonomy" id="1670831"/>
    <lineage>
        <taxon>Bacteria</taxon>
        <taxon>Bacillati</taxon>
        <taxon>Actinomycetota</taxon>
        <taxon>Nitriliruptoria</taxon>
        <taxon>Egibacterales</taxon>
        <taxon>Egibacteraceae</taxon>
        <taxon>Egibacter</taxon>
    </lineage>
</organism>
<sequence length="115" mass="12618">MEIHDEAMSAAQYALQGLSERADVRSHNVSNINTPGFRAERVDFESSLQSALQRGSPEAAPDPVREASPQMPDGSWNTASLEDEMVGMMKDNLQRDAMVNAYNYKAGIMRTAING</sequence>
<dbReference type="AlphaFoldDB" id="A0A411YJA1"/>
<dbReference type="EMBL" id="CP036402">
    <property type="protein sequence ID" value="QBI21231.1"/>
    <property type="molecule type" value="Genomic_DNA"/>
</dbReference>
<evidence type="ECO:0000313" key="2">
    <source>
        <dbReference type="EMBL" id="QBI21231.1"/>
    </source>
</evidence>
<dbReference type="Proteomes" id="UP000291469">
    <property type="component" value="Chromosome"/>
</dbReference>
<gene>
    <name evidence="2" type="ORF">ER308_17750</name>
</gene>
<keyword evidence="3" id="KW-1185">Reference proteome</keyword>
<protein>
    <recommendedName>
        <fullName evidence="4">Flagellar basal body rod protein FlgB</fullName>
    </recommendedName>
</protein>
<proteinExistence type="predicted"/>
<dbReference type="OrthoDB" id="9788334at2"/>
<accession>A0A411YJA1</accession>
<reference evidence="2 3" key="1">
    <citation type="submission" date="2019-01" db="EMBL/GenBank/DDBJ databases">
        <title>Egibacter rhizosphaerae EGI 80759T.</title>
        <authorList>
            <person name="Chen D.-D."/>
            <person name="Tian Y."/>
            <person name="Jiao J.-Y."/>
            <person name="Zhang X.-T."/>
            <person name="Zhang Y.-G."/>
            <person name="Zhang Y."/>
            <person name="Xiao M."/>
            <person name="Shu W.-S."/>
            <person name="Li W.-J."/>
        </authorList>
    </citation>
    <scope>NUCLEOTIDE SEQUENCE [LARGE SCALE GENOMIC DNA]</scope>
    <source>
        <strain evidence="2 3">EGI 80759</strain>
    </source>
</reference>
<dbReference type="KEGG" id="erz:ER308_17750"/>
<dbReference type="RefSeq" id="WP_131156224.1">
    <property type="nucleotide sequence ID" value="NZ_CP036402.1"/>
</dbReference>
<evidence type="ECO:0000256" key="1">
    <source>
        <dbReference type="SAM" id="MobiDB-lite"/>
    </source>
</evidence>
<name>A0A411YJA1_9ACTN</name>